<reference evidence="3 4" key="1">
    <citation type="submission" date="2018-07" db="EMBL/GenBank/DDBJ databases">
        <authorList>
            <person name="Quirk P.G."/>
            <person name="Krulwich T.A."/>
        </authorList>
    </citation>
    <scope>NUCLEOTIDE SEQUENCE [LARGE SCALE GENOMIC DNA]</scope>
    <source>
        <strain evidence="3 4">CC-BB4</strain>
    </source>
</reference>
<dbReference type="RefSeq" id="WP_115692329.1">
    <property type="nucleotide sequence ID" value="NZ_CP031417.1"/>
</dbReference>
<dbReference type="OrthoDB" id="9774191at2"/>
<keyword evidence="4" id="KW-1185">Reference proteome</keyword>
<dbReference type="Gene3D" id="3.40.50.720">
    <property type="entry name" value="NAD(P)-binding Rossmann-like Domain"/>
    <property type="match status" value="1"/>
</dbReference>
<evidence type="ECO:0000313" key="3">
    <source>
        <dbReference type="EMBL" id="AXK81950.1"/>
    </source>
</evidence>
<dbReference type="Gene3D" id="3.30.360.10">
    <property type="entry name" value="Dihydrodipicolinate Reductase, domain 2"/>
    <property type="match status" value="1"/>
</dbReference>
<dbReference type="PANTHER" id="PTHR43377">
    <property type="entry name" value="BILIVERDIN REDUCTASE A"/>
    <property type="match status" value="1"/>
</dbReference>
<gene>
    <name evidence="3" type="ORF">DW352_16310</name>
</gene>
<proteinExistence type="predicted"/>
<dbReference type="PANTHER" id="PTHR43377:SF1">
    <property type="entry name" value="BILIVERDIN REDUCTASE A"/>
    <property type="match status" value="1"/>
</dbReference>
<evidence type="ECO:0000259" key="2">
    <source>
        <dbReference type="Pfam" id="PF22725"/>
    </source>
</evidence>
<protein>
    <submittedName>
        <fullName evidence="3">Gfo/Idh/MocA family oxidoreductase</fullName>
    </submittedName>
</protein>
<dbReference type="EMBL" id="CP031417">
    <property type="protein sequence ID" value="AXK81950.1"/>
    <property type="molecule type" value="Genomic_DNA"/>
</dbReference>
<feature type="domain" description="GFO/IDH/MocA-like oxidoreductase" evidence="2">
    <location>
        <begin position="136"/>
        <end position="264"/>
    </location>
</feature>
<name>A0A345ZYF3_9HYPH</name>
<evidence type="ECO:0000313" key="4">
    <source>
        <dbReference type="Proteomes" id="UP000254889"/>
    </source>
</evidence>
<dbReference type="Proteomes" id="UP000254889">
    <property type="component" value="Chromosome"/>
</dbReference>
<dbReference type="AlphaFoldDB" id="A0A345ZYF3"/>
<dbReference type="Pfam" id="PF01408">
    <property type="entry name" value="GFO_IDH_MocA"/>
    <property type="match status" value="1"/>
</dbReference>
<dbReference type="Pfam" id="PF22725">
    <property type="entry name" value="GFO_IDH_MocA_C3"/>
    <property type="match status" value="1"/>
</dbReference>
<dbReference type="InterPro" id="IPR055170">
    <property type="entry name" value="GFO_IDH_MocA-like_dom"/>
</dbReference>
<dbReference type="InterPro" id="IPR036291">
    <property type="entry name" value="NAD(P)-bd_dom_sf"/>
</dbReference>
<dbReference type="InterPro" id="IPR051450">
    <property type="entry name" value="Gfo/Idh/MocA_Oxidoreductases"/>
</dbReference>
<evidence type="ECO:0000259" key="1">
    <source>
        <dbReference type="Pfam" id="PF01408"/>
    </source>
</evidence>
<dbReference type="KEGG" id="ptaw:DW352_16310"/>
<accession>A0A345ZYF3</accession>
<dbReference type="SUPFAM" id="SSF51735">
    <property type="entry name" value="NAD(P)-binding Rossmann-fold domains"/>
    <property type="match status" value="1"/>
</dbReference>
<organism evidence="3 4">
    <name type="scientific">Pseudolabrys taiwanensis</name>
    <dbReference type="NCBI Taxonomy" id="331696"/>
    <lineage>
        <taxon>Bacteria</taxon>
        <taxon>Pseudomonadati</taxon>
        <taxon>Pseudomonadota</taxon>
        <taxon>Alphaproteobacteria</taxon>
        <taxon>Hyphomicrobiales</taxon>
        <taxon>Xanthobacteraceae</taxon>
        <taxon>Pseudolabrys</taxon>
    </lineage>
</organism>
<feature type="domain" description="Gfo/Idh/MocA-like oxidoreductase N-terminal" evidence="1">
    <location>
        <begin position="10"/>
        <end position="127"/>
    </location>
</feature>
<dbReference type="GO" id="GO:0000166">
    <property type="term" value="F:nucleotide binding"/>
    <property type="evidence" value="ECO:0007669"/>
    <property type="project" value="InterPro"/>
</dbReference>
<dbReference type="SUPFAM" id="SSF55347">
    <property type="entry name" value="Glyceraldehyde-3-phosphate dehydrogenase-like, C-terminal domain"/>
    <property type="match status" value="1"/>
</dbReference>
<dbReference type="InterPro" id="IPR000683">
    <property type="entry name" value="Gfo/Idh/MocA-like_OxRdtase_N"/>
</dbReference>
<sequence length="371" mass="40683">MKRNAKRLGLAIIGGGRVGLFRGEVAARHPAVEWIGLAEKNPNRAGDVGPKIDADFVTQSHVELIKRPEVNCAIIATDEHLHVDPIMACIERGIPMLIEKPLATRLDESARVLKLIKEAKLDAVVGYTQRFRRRWLAAKEKCRTGALGDVTLVTSRAFMNRLVAIDNYKRTDDPSTISPMVISGTHALDICMWCLEGKTPVEVYARSIDKVMGPLYKGIDATAGMITFDDGTVYHLSMSWAMPVTWPAAVYSLEVGISGTTGVLTIDDTHRDIVLAVSKPQSEGYNPDSTRLVDFMGSYPPGDMALGELRGPMAEETVSWLNRIALGLPTAAATVEEAHRNLMLTKALDLSAKRRKPLQLPLSEEDMKEVA</sequence>